<dbReference type="AlphaFoldDB" id="A0A1V4SE98"/>
<dbReference type="STRING" id="48256.CLHUN_39750"/>
<organism evidence="1 2">
    <name type="scientific">Ruminiclostridium hungatei</name>
    <name type="common">Clostridium hungatei</name>
    <dbReference type="NCBI Taxonomy" id="48256"/>
    <lineage>
        <taxon>Bacteria</taxon>
        <taxon>Bacillati</taxon>
        <taxon>Bacillota</taxon>
        <taxon>Clostridia</taxon>
        <taxon>Eubacteriales</taxon>
        <taxon>Oscillospiraceae</taxon>
        <taxon>Ruminiclostridium</taxon>
    </lineage>
</organism>
<evidence type="ECO:0000313" key="2">
    <source>
        <dbReference type="Proteomes" id="UP000191554"/>
    </source>
</evidence>
<keyword evidence="2" id="KW-1185">Reference proteome</keyword>
<evidence type="ECO:0000313" key="1">
    <source>
        <dbReference type="EMBL" id="OPX42188.1"/>
    </source>
</evidence>
<evidence type="ECO:0008006" key="3">
    <source>
        <dbReference type="Google" id="ProtNLM"/>
    </source>
</evidence>
<dbReference type="InterPro" id="IPR029063">
    <property type="entry name" value="SAM-dependent_MTases_sf"/>
</dbReference>
<dbReference type="Gene3D" id="3.40.50.150">
    <property type="entry name" value="Vaccinia Virus protein VP39"/>
    <property type="match status" value="1"/>
</dbReference>
<sequence length="265" mass="30789">MSIETLTGSCNDIFLASDCCHDDGRICSCYDCLGEDYYSRADSYNCQKKLCYYTMNYGPAYASEIYHYLSASQLLEREFNGRSIRVLSLGCGFSPDAYALDRYIDDNNLNITFDYTGYDMEISWNGLREAYQNRDYETRNLLNGFSLAGYDIVFMCKVFSTIKRNDVNSGTALLNILKNEINKMNNGSYFIFNEVNHRDFGRDWFDSEIKNLFSRCTQFYFPIEKAYNGGYIPINNTGNIFEFPDNLAVYPKTYVNKSIIFEYRK</sequence>
<dbReference type="Proteomes" id="UP000191554">
    <property type="component" value="Unassembled WGS sequence"/>
</dbReference>
<name>A0A1V4SE98_RUMHU</name>
<protein>
    <recommendedName>
        <fullName evidence="3">Class I SAM-dependent methyltransferase</fullName>
    </recommendedName>
</protein>
<gene>
    <name evidence="1" type="ORF">CLHUN_39750</name>
</gene>
<accession>A0A1V4SE98</accession>
<reference evidence="1 2" key="1">
    <citation type="submission" date="2017-03" db="EMBL/GenBank/DDBJ databases">
        <title>Genome sequence of Clostridium hungatei DSM 14427.</title>
        <authorList>
            <person name="Poehlein A."/>
            <person name="Daniel R."/>
        </authorList>
    </citation>
    <scope>NUCLEOTIDE SEQUENCE [LARGE SCALE GENOMIC DNA]</scope>
    <source>
        <strain evidence="1 2">DSM 14427</strain>
    </source>
</reference>
<proteinExistence type="predicted"/>
<dbReference type="SUPFAM" id="SSF53335">
    <property type="entry name" value="S-adenosyl-L-methionine-dependent methyltransferases"/>
    <property type="match status" value="1"/>
</dbReference>
<dbReference type="EMBL" id="MZGX01000033">
    <property type="protein sequence ID" value="OPX42188.1"/>
    <property type="molecule type" value="Genomic_DNA"/>
</dbReference>
<dbReference type="RefSeq" id="WP_080066436.1">
    <property type="nucleotide sequence ID" value="NZ_MZGX01000033.1"/>
</dbReference>
<comment type="caution">
    <text evidence="1">The sequence shown here is derived from an EMBL/GenBank/DDBJ whole genome shotgun (WGS) entry which is preliminary data.</text>
</comment>
<dbReference type="OrthoDB" id="1850322at2"/>